<proteinExistence type="predicted"/>
<keyword evidence="4" id="KW-1185">Reference proteome</keyword>
<organism evidence="3 4">
    <name type="scientific">Zoarces viviparus</name>
    <name type="common">Viviparous eelpout</name>
    <name type="synonym">Blennius viviparus</name>
    <dbReference type="NCBI Taxonomy" id="48416"/>
    <lineage>
        <taxon>Eukaryota</taxon>
        <taxon>Metazoa</taxon>
        <taxon>Chordata</taxon>
        <taxon>Craniata</taxon>
        <taxon>Vertebrata</taxon>
        <taxon>Euteleostomi</taxon>
        <taxon>Actinopterygii</taxon>
        <taxon>Neopterygii</taxon>
        <taxon>Teleostei</taxon>
        <taxon>Neoteleostei</taxon>
        <taxon>Acanthomorphata</taxon>
        <taxon>Eupercaria</taxon>
        <taxon>Perciformes</taxon>
        <taxon>Cottioidei</taxon>
        <taxon>Zoarcales</taxon>
        <taxon>Zoarcidae</taxon>
        <taxon>Zoarcinae</taxon>
        <taxon>Zoarces</taxon>
    </lineage>
</organism>
<evidence type="ECO:0000313" key="4">
    <source>
        <dbReference type="Proteomes" id="UP001488805"/>
    </source>
</evidence>
<sequence length="117" mass="13402">MPTTTTQTTTSPPQTTPEIFTCPMEPVTQEPSPSFTYLYRKKVQGCKSQMMIYTALLLVMIVCTLALAKFTLSLYRLLQRREKTNHGVKLTHFSHRREIILRPLQEAETIGLLTTEL</sequence>
<name>A0AAW1EB77_ZOAVI</name>
<dbReference type="EMBL" id="JBCEZU010000434">
    <property type="protein sequence ID" value="KAK9519357.1"/>
    <property type="molecule type" value="Genomic_DNA"/>
</dbReference>
<feature type="region of interest" description="Disordered" evidence="1">
    <location>
        <begin position="1"/>
        <end position="30"/>
    </location>
</feature>
<evidence type="ECO:0000256" key="1">
    <source>
        <dbReference type="SAM" id="MobiDB-lite"/>
    </source>
</evidence>
<protein>
    <submittedName>
        <fullName evidence="3">Uncharacterized protein</fullName>
    </submittedName>
</protein>
<dbReference type="Proteomes" id="UP001488805">
    <property type="component" value="Unassembled WGS sequence"/>
</dbReference>
<comment type="caution">
    <text evidence="3">The sequence shown here is derived from an EMBL/GenBank/DDBJ whole genome shotgun (WGS) entry which is preliminary data.</text>
</comment>
<gene>
    <name evidence="3" type="ORF">VZT92_022093</name>
</gene>
<accession>A0AAW1EB77</accession>
<feature type="transmembrane region" description="Helical" evidence="2">
    <location>
        <begin position="50"/>
        <end position="72"/>
    </location>
</feature>
<dbReference type="AlphaFoldDB" id="A0AAW1EB77"/>
<keyword evidence="2" id="KW-1133">Transmembrane helix</keyword>
<feature type="compositionally biased region" description="Low complexity" evidence="1">
    <location>
        <begin position="1"/>
        <end position="17"/>
    </location>
</feature>
<keyword evidence="2" id="KW-0812">Transmembrane</keyword>
<evidence type="ECO:0000256" key="2">
    <source>
        <dbReference type="SAM" id="Phobius"/>
    </source>
</evidence>
<reference evidence="3 4" key="1">
    <citation type="journal article" date="2024" name="Genome Biol. Evol.">
        <title>Chromosome-level genome assembly of the viviparous eelpout Zoarces viviparus.</title>
        <authorList>
            <person name="Fuhrmann N."/>
            <person name="Brasseur M.V."/>
            <person name="Bakowski C.E."/>
            <person name="Podsiadlowski L."/>
            <person name="Prost S."/>
            <person name="Krehenwinkel H."/>
            <person name="Mayer C."/>
        </authorList>
    </citation>
    <scope>NUCLEOTIDE SEQUENCE [LARGE SCALE GENOMIC DNA]</scope>
    <source>
        <strain evidence="3">NO-MEL_2022_Ind0_liver</strain>
    </source>
</reference>
<evidence type="ECO:0000313" key="3">
    <source>
        <dbReference type="EMBL" id="KAK9519357.1"/>
    </source>
</evidence>
<keyword evidence="2" id="KW-0472">Membrane</keyword>